<reference evidence="2 3" key="1">
    <citation type="journal article" date="2015" name="Genome Announc.">
        <title>Expanding the biotechnology potential of lactobacilli through comparative genomics of 213 strains and associated genera.</title>
        <authorList>
            <person name="Sun Z."/>
            <person name="Harris H.M."/>
            <person name="McCann A."/>
            <person name="Guo C."/>
            <person name="Argimon S."/>
            <person name="Zhang W."/>
            <person name="Yang X."/>
            <person name="Jeffery I.B."/>
            <person name="Cooney J.C."/>
            <person name="Kagawa T.F."/>
            <person name="Liu W."/>
            <person name="Song Y."/>
            <person name="Salvetti E."/>
            <person name="Wrobel A."/>
            <person name="Rasinkangas P."/>
            <person name="Parkhill J."/>
            <person name="Rea M.C."/>
            <person name="O'Sullivan O."/>
            <person name="Ritari J."/>
            <person name="Douillard F.P."/>
            <person name="Paul Ross R."/>
            <person name="Yang R."/>
            <person name="Briner A.E."/>
            <person name="Felis G.E."/>
            <person name="de Vos W.M."/>
            <person name="Barrangou R."/>
            <person name="Klaenhammer T.R."/>
            <person name="Caufield P.W."/>
            <person name="Cui Y."/>
            <person name="Zhang H."/>
            <person name="O'Toole P.W."/>
        </authorList>
    </citation>
    <scope>NUCLEOTIDE SEQUENCE [LARGE SCALE GENOMIC DNA]</scope>
    <source>
        <strain evidence="2 3">JCM 17158</strain>
    </source>
</reference>
<sequence length="322" mass="37227">MRHLISIILVANDAQEGDLSIPLSSINNQLGIDFRDLEVILIDNGQYRLRDPRAFAIFENINARYSQPKEELSWEDAFQLGMMQSDGEYLLFMGPDGLLNATSVLQTMLETVQKHPETEVVSGLVLEQERTRTRQVEYKVGRDRTSIRGRLVKREFLQKYQIGWHALGEYSDELFSRQVDEFAEHEVEVSEIAYARFTGRNVRAGVLGPSEKQLTTGWFKMMTAYLDQIKHVDEQRYLESCARVFVRFYSQLMRIDTDKRQTIVDAMRLLMAHNVAAWPYIKQFIAKTTAADRSPQAPWVSHPDLFNGFVGSFDTFLQQSRK</sequence>
<dbReference type="InterPro" id="IPR029044">
    <property type="entry name" value="Nucleotide-diphossugar_trans"/>
</dbReference>
<dbReference type="RefSeq" id="WP_054722933.1">
    <property type="nucleotide sequence ID" value="NZ_AZDJ01000022.1"/>
</dbReference>
<name>A0A0R1JNF3_9LACO</name>
<dbReference type="Proteomes" id="UP000051804">
    <property type="component" value="Unassembled WGS sequence"/>
</dbReference>
<dbReference type="AlphaFoldDB" id="A0A0R1JNF3"/>
<accession>A0A0R1JNF3</accession>
<keyword evidence="3" id="KW-1185">Reference proteome</keyword>
<feature type="domain" description="Glycosyltransferase 2-like" evidence="1">
    <location>
        <begin position="23"/>
        <end position="143"/>
    </location>
</feature>
<dbReference type="OrthoDB" id="2276230at2"/>
<dbReference type="EMBL" id="AZDJ01000022">
    <property type="protein sequence ID" value="KRK72651.1"/>
    <property type="molecule type" value="Genomic_DNA"/>
</dbReference>
<gene>
    <name evidence="2" type="ORF">FD02_GL001624</name>
</gene>
<dbReference type="Pfam" id="PF00535">
    <property type="entry name" value="Glycos_transf_2"/>
    <property type="match status" value="1"/>
</dbReference>
<dbReference type="CDD" id="cd00761">
    <property type="entry name" value="Glyco_tranf_GTA_type"/>
    <property type="match status" value="1"/>
</dbReference>
<dbReference type="SUPFAM" id="SSF53448">
    <property type="entry name" value="Nucleotide-diphospho-sugar transferases"/>
    <property type="match status" value="1"/>
</dbReference>
<evidence type="ECO:0000313" key="2">
    <source>
        <dbReference type="EMBL" id="KRK72651.1"/>
    </source>
</evidence>
<dbReference type="PATRIC" id="fig|1291734.4.peg.1672"/>
<dbReference type="InterPro" id="IPR001173">
    <property type="entry name" value="Glyco_trans_2-like"/>
</dbReference>
<protein>
    <recommendedName>
        <fullName evidence="1">Glycosyltransferase 2-like domain-containing protein</fullName>
    </recommendedName>
</protein>
<dbReference type="STRING" id="1291734.FD02_GL001624"/>
<evidence type="ECO:0000259" key="1">
    <source>
        <dbReference type="Pfam" id="PF00535"/>
    </source>
</evidence>
<proteinExistence type="predicted"/>
<dbReference type="Gene3D" id="3.90.550.10">
    <property type="entry name" value="Spore Coat Polysaccharide Biosynthesis Protein SpsA, Chain A"/>
    <property type="match status" value="1"/>
</dbReference>
<organism evidence="2 3">
    <name type="scientific">Lacticaseibacillus nasuensis JCM 17158</name>
    <dbReference type="NCBI Taxonomy" id="1291734"/>
    <lineage>
        <taxon>Bacteria</taxon>
        <taxon>Bacillati</taxon>
        <taxon>Bacillota</taxon>
        <taxon>Bacilli</taxon>
        <taxon>Lactobacillales</taxon>
        <taxon>Lactobacillaceae</taxon>
        <taxon>Lacticaseibacillus</taxon>
    </lineage>
</organism>
<comment type="caution">
    <text evidence="2">The sequence shown here is derived from an EMBL/GenBank/DDBJ whole genome shotgun (WGS) entry which is preliminary data.</text>
</comment>
<evidence type="ECO:0000313" key="3">
    <source>
        <dbReference type="Proteomes" id="UP000051804"/>
    </source>
</evidence>